<dbReference type="EMBL" id="JBAMIC010000014">
    <property type="protein sequence ID" value="KAK7096369.1"/>
    <property type="molecule type" value="Genomic_DNA"/>
</dbReference>
<feature type="region of interest" description="Disordered" evidence="1">
    <location>
        <begin position="97"/>
        <end position="119"/>
    </location>
</feature>
<sequence length="119" mass="13665">MLQLDLLLLLRSTLQLDQKRTLTLLDLWTCLRCRCVGFAQDFRLFSGTGKPFELMCHVAYTSMHVANRCGRNLRTFLLNCTKDEQEALKEINPDVFTKDVPDSELKTKPKTKGLESSQL</sequence>
<evidence type="ECO:0000313" key="3">
    <source>
        <dbReference type="Proteomes" id="UP001374579"/>
    </source>
</evidence>
<keyword evidence="3" id="KW-1185">Reference proteome</keyword>
<evidence type="ECO:0000256" key="1">
    <source>
        <dbReference type="SAM" id="MobiDB-lite"/>
    </source>
</evidence>
<name>A0AAN9B227_9CAEN</name>
<reference evidence="2 3" key="1">
    <citation type="submission" date="2024-02" db="EMBL/GenBank/DDBJ databases">
        <title>Chromosome-scale genome assembly of the rough periwinkle Littorina saxatilis.</title>
        <authorList>
            <person name="De Jode A."/>
            <person name="Faria R."/>
            <person name="Formenti G."/>
            <person name="Sims Y."/>
            <person name="Smith T.P."/>
            <person name="Tracey A."/>
            <person name="Wood J.M.D."/>
            <person name="Zagrodzka Z.B."/>
            <person name="Johannesson K."/>
            <person name="Butlin R.K."/>
            <person name="Leder E.H."/>
        </authorList>
    </citation>
    <scope>NUCLEOTIDE SEQUENCE [LARGE SCALE GENOMIC DNA]</scope>
    <source>
        <strain evidence="2">Snail1</strain>
        <tissue evidence="2">Muscle</tissue>
    </source>
</reference>
<organism evidence="2 3">
    <name type="scientific">Littorina saxatilis</name>
    <dbReference type="NCBI Taxonomy" id="31220"/>
    <lineage>
        <taxon>Eukaryota</taxon>
        <taxon>Metazoa</taxon>
        <taxon>Spiralia</taxon>
        <taxon>Lophotrochozoa</taxon>
        <taxon>Mollusca</taxon>
        <taxon>Gastropoda</taxon>
        <taxon>Caenogastropoda</taxon>
        <taxon>Littorinimorpha</taxon>
        <taxon>Littorinoidea</taxon>
        <taxon>Littorinidae</taxon>
        <taxon>Littorina</taxon>
    </lineage>
</organism>
<gene>
    <name evidence="2" type="ORF">V1264_005670</name>
</gene>
<proteinExistence type="predicted"/>
<comment type="caution">
    <text evidence="2">The sequence shown here is derived from an EMBL/GenBank/DDBJ whole genome shotgun (WGS) entry which is preliminary data.</text>
</comment>
<dbReference type="AlphaFoldDB" id="A0AAN9B227"/>
<dbReference type="Proteomes" id="UP001374579">
    <property type="component" value="Unassembled WGS sequence"/>
</dbReference>
<evidence type="ECO:0000313" key="2">
    <source>
        <dbReference type="EMBL" id="KAK7096369.1"/>
    </source>
</evidence>
<protein>
    <submittedName>
        <fullName evidence="2">Uncharacterized protein</fullName>
    </submittedName>
</protein>
<feature type="compositionally biased region" description="Basic and acidic residues" evidence="1">
    <location>
        <begin position="97"/>
        <end position="107"/>
    </location>
</feature>
<accession>A0AAN9B227</accession>